<sequence>MTARGPSPMSLQRGIKDAFPQFQTSKWRRVFGATLVACAAALSVVAAFTAYEVLTNFREFRTEASDNIEWSLAQTELETRDFTAALETAMLDPEDDLDRLRLRYDIFYSRILTMLNSPNYQRLNVTPEFEGALQRVRRFLDSSVALIDGPDADLRAALPLLAEQSGHLRNDTRTLSLKGLTYFAEHADDRRERVTGTLLRLTFSAVLLVAALVALIIHVFSLYRRTHEHNQAIEQANDRMNTILTASFDGVMVIDSAARVLEFNKACEVMFQHHFEDIKGRNFLDFGVAADKRAQHAKALERIIAQQANHVAGTGPIRMDAQRGDGTLFPVEVSLETAQEDDRIIVIAFIHDISDRIAAEHELVRARDSALAGEKAKAEFLTVMSHEIRTPLNGLLGNLSLLNDTAPDDTQLRYIRNMEISGRVLMRHVDTVLNIARYEAGVTAVSVADTDLTMMLQELVDSQLSAATAHGSALSWRWEGTPFPWVRTDRAAVEQVLLNLIGNAIKFTENGAITIEAEALPDDDHTMTLVEFRVIDNGVGIAEDRIARVFEDFVTNDSTYGRVPGGTGLGLGIASRIVKTLGGDIGVESTQGVGSVFWFRLPLEKGDRPSEATVPTPSTDQMPLNILVVEDNIINCELTEEILINEGNTATCVNNGLEALEYAKVHKYDLILMDISMPVMDGLQATVAIRNSDGPNTDTPIIAFSANILPAERERLLAHGMDGFLAKPLNRTALQERLQQAYADGRDHPQDLDDITGETVHTDETEDIFDTNSPYPLLDILAFQNNRTGLPDATFQRLLSRFVDEGDALNAAITAPYRNSSKVARMCHDLAGASAVFGARAYHERLITADTATKQNDTAAFENELTTLPALWRKTRAALIAQVPAVSDG</sequence>
<keyword evidence="18" id="KW-1185">Reference proteome</keyword>
<dbReference type="InterPro" id="IPR004358">
    <property type="entry name" value="Sig_transdc_His_kin-like_C"/>
</dbReference>
<dbReference type="PANTHER" id="PTHR45339:SF1">
    <property type="entry name" value="HYBRID SIGNAL TRANSDUCTION HISTIDINE KINASE J"/>
    <property type="match status" value="1"/>
</dbReference>
<dbReference type="NCBIfam" id="TIGR00229">
    <property type="entry name" value="sensory_box"/>
    <property type="match status" value="1"/>
</dbReference>
<dbReference type="SMART" id="SM00091">
    <property type="entry name" value="PAS"/>
    <property type="match status" value="1"/>
</dbReference>
<accession>A0A0P1EQZ5</accession>
<evidence type="ECO:0000313" key="18">
    <source>
        <dbReference type="Proteomes" id="UP000054823"/>
    </source>
</evidence>
<evidence type="ECO:0000256" key="10">
    <source>
        <dbReference type="ARBA" id="ARBA00023012"/>
    </source>
</evidence>
<organism evidence="17 18">
    <name type="scientific">Shimia marina</name>
    <dbReference type="NCBI Taxonomy" id="321267"/>
    <lineage>
        <taxon>Bacteria</taxon>
        <taxon>Pseudomonadati</taxon>
        <taxon>Pseudomonadota</taxon>
        <taxon>Alphaproteobacteria</taxon>
        <taxon>Rhodobacterales</taxon>
        <taxon>Roseobacteraceae</taxon>
    </lineage>
</organism>
<evidence type="ECO:0000256" key="11">
    <source>
        <dbReference type="ARBA" id="ARBA00023136"/>
    </source>
</evidence>
<gene>
    <name evidence="17" type="primary">luxQ_7</name>
    <name evidence="17" type="ORF">SHM7688_01815</name>
</gene>
<dbReference type="EC" id="2.7.13.3" evidence="3"/>
<dbReference type="GO" id="GO:0000155">
    <property type="term" value="F:phosphorelay sensor kinase activity"/>
    <property type="evidence" value="ECO:0007669"/>
    <property type="project" value="InterPro"/>
</dbReference>
<dbReference type="Gene3D" id="3.40.50.2300">
    <property type="match status" value="1"/>
</dbReference>
<dbReference type="SMART" id="SM00448">
    <property type="entry name" value="REC"/>
    <property type="match status" value="1"/>
</dbReference>
<name>A0A0P1EQZ5_9RHOB</name>
<dbReference type="OrthoDB" id="9801651at2"/>
<dbReference type="SUPFAM" id="SSF55874">
    <property type="entry name" value="ATPase domain of HSP90 chaperone/DNA topoisomerase II/histidine kinase"/>
    <property type="match status" value="1"/>
</dbReference>
<evidence type="ECO:0000259" key="14">
    <source>
        <dbReference type="PROSITE" id="PS50109"/>
    </source>
</evidence>
<keyword evidence="4" id="KW-1003">Cell membrane</keyword>
<dbReference type="InterPro" id="IPR001789">
    <property type="entry name" value="Sig_transdc_resp-reg_receiver"/>
</dbReference>
<evidence type="ECO:0000256" key="8">
    <source>
        <dbReference type="ARBA" id="ARBA00022840"/>
    </source>
</evidence>
<dbReference type="Pfam" id="PF13426">
    <property type="entry name" value="PAS_9"/>
    <property type="match status" value="1"/>
</dbReference>
<dbReference type="InterPro" id="IPR003661">
    <property type="entry name" value="HisK_dim/P_dom"/>
</dbReference>
<dbReference type="InterPro" id="IPR036890">
    <property type="entry name" value="HATPase_C_sf"/>
</dbReference>
<evidence type="ECO:0000256" key="7">
    <source>
        <dbReference type="ARBA" id="ARBA00022741"/>
    </source>
</evidence>
<dbReference type="InterPro" id="IPR000014">
    <property type="entry name" value="PAS"/>
</dbReference>
<dbReference type="PROSITE" id="PS50110">
    <property type="entry name" value="RESPONSE_REGULATORY"/>
    <property type="match status" value="1"/>
</dbReference>
<dbReference type="Gene3D" id="1.20.120.160">
    <property type="entry name" value="HPT domain"/>
    <property type="match status" value="1"/>
</dbReference>
<dbReference type="SUPFAM" id="SSF47226">
    <property type="entry name" value="Histidine-containing phosphotransfer domain, HPT domain"/>
    <property type="match status" value="1"/>
</dbReference>
<feature type="transmembrane region" description="Helical" evidence="13">
    <location>
        <begin position="198"/>
        <end position="223"/>
    </location>
</feature>
<dbReference type="Proteomes" id="UP000054823">
    <property type="component" value="Unassembled WGS sequence"/>
</dbReference>
<proteinExistence type="predicted"/>
<dbReference type="Pfam" id="PF00072">
    <property type="entry name" value="Response_reg"/>
    <property type="match status" value="1"/>
</dbReference>
<keyword evidence="8" id="KW-0067">ATP-binding</keyword>
<dbReference type="EMBL" id="CYPW01000017">
    <property type="protein sequence ID" value="CUH52369.1"/>
    <property type="molecule type" value="Genomic_DNA"/>
</dbReference>
<dbReference type="STRING" id="321267.SHM7688_01815"/>
<dbReference type="SUPFAM" id="SSF47384">
    <property type="entry name" value="Homodimeric domain of signal transducing histidine kinase"/>
    <property type="match status" value="1"/>
</dbReference>
<dbReference type="Gene3D" id="3.30.565.10">
    <property type="entry name" value="Histidine kinase-like ATPase, C-terminal domain"/>
    <property type="match status" value="1"/>
</dbReference>
<keyword evidence="10" id="KW-0902">Two-component regulatory system</keyword>
<evidence type="ECO:0000256" key="12">
    <source>
        <dbReference type="PROSITE-ProRule" id="PRU00169"/>
    </source>
</evidence>
<dbReference type="Pfam" id="PF02518">
    <property type="entry name" value="HATPase_c"/>
    <property type="match status" value="1"/>
</dbReference>
<feature type="transmembrane region" description="Helical" evidence="13">
    <location>
        <begin position="30"/>
        <end position="51"/>
    </location>
</feature>
<dbReference type="InterPro" id="IPR003594">
    <property type="entry name" value="HATPase_dom"/>
</dbReference>
<keyword evidence="17" id="KW-0808">Transferase</keyword>
<evidence type="ECO:0000256" key="4">
    <source>
        <dbReference type="ARBA" id="ARBA00022475"/>
    </source>
</evidence>
<evidence type="ECO:0000256" key="6">
    <source>
        <dbReference type="ARBA" id="ARBA00022692"/>
    </source>
</evidence>
<evidence type="ECO:0000256" key="13">
    <source>
        <dbReference type="SAM" id="Phobius"/>
    </source>
</evidence>
<feature type="domain" description="Response regulatory" evidence="15">
    <location>
        <begin position="625"/>
        <end position="742"/>
    </location>
</feature>
<comment type="subcellular location">
    <subcellularLocation>
        <location evidence="2">Cell membrane</location>
        <topology evidence="2">Multi-pass membrane protein</topology>
    </subcellularLocation>
</comment>
<dbReference type="PROSITE" id="PS50112">
    <property type="entry name" value="PAS"/>
    <property type="match status" value="1"/>
</dbReference>
<keyword evidence="11 13" id="KW-0472">Membrane</keyword>
<keyword evidence="17" id="KW-0418">Kinase</keyword>
<dbReference type="InterPro" id="IPR011006">
    <property type="entry name" value="CheY-like_superfamily"/>
</dbReference>
<dbReference type="CDD" id="cd16922">
    <property type="entry name" value="HATPase_EvgS-ArcB-TorS-like"/>
    <property type="match status" value="1"/>
</dbReference>
<evidence type="ECO:0000256" key="9">
    <source>
        <dbReference type="ARBA" id="ARBA00022989"/>
    </source>
</evidence>
<evidence type="ECO:0000256" key="3">
    <source>
        <dbReference type="ARBA" id="ARBA00012438"/>
    </source>
</evidence>
<dbReference type="InterPro" id="IPR035965">
    <property type="entry name" value="PAS-like_dom_sf"/>
</dbReference>
<evidence type="ECO:0000259" key="15">
    <source>
        <dbReference type="PROSITE" id="PS50110"/>
    </source>
</evidence>
<dbReference type="PRINTS" id="PR00344">
    <property type="entry name" value="BCTRLSENSOR"/>
</dbReference>
<dbReference type="InterPro" id="IPR005467">
    <property type="entry name" value="His_kinase_dom"/>
</dbReference>
<dbReference type="Gene3D" id="3.30.450.20">
    <property type="entry name" value="PAS domain"/>
    <property type="match status" value="1"/>
</dbReference>
<dbReference type="GO" id="GO:0005886">
    <property type="term" value="C:plasma membrane"/>
    <property type="evidence" value="ECO:0007669"/>
    <property type="project" value="UniProtKB-SubCell"/>
</dbReference>
<evidence type="ECO:0000259" key="16">
    <source>
        <dbReference type="PROSITE" id="PS50112"/>
    </source>
</evidence>
<comment type="catalytic activity">
    <reaction evidence="1">
        <text>ATP + protein L-histidine = ADP + protein N-phospho-L-histidine.</text>
        <dbReference type="EC" id="2.7.13.3"/>
    </reaction>
</comment>
<dbReference type="AlphaFoldDB" id="A0A0P1EQZ5"/>
<evidence type="ECO:0000313" key="17">
    <source>
        <dbReference type="EMBL" id="CUH52369.1"/>
    </source>
</evidence>
<evidence type="ECO:0000256" key="2">
    <source>
        <dbReference type="ARBA" id="ARBA00004651"/>
    </source>
</evidence>
<keyword evidence="7" id="KW-0547">Nucleotide-binding</keyword>
<keyword evidence="5 12" id="KW-0597">Phosphoprotein</keyword>
<dbReference type="InterPro" id="IPR036097">
    <property type="entry name" value="HisK_dim/P_sf"/>
</dbReference>
<dbReference type="CDD" id="cd17546">
    <property type="entry name" value="REC_hyHK_CKI1_RcsC-like"/>
    <property type="match status" value="1"/>
</dbReference>
<dbReference type="SMART" id="SM00388">
    <property type="entry name" value="HisKA"/>
    <property type="match status" value="1"/>
</dbReference>
<dbReference type="SUPFAM" id="SSF55785">
    <property type="entry name" value="PYP-like sensor domain (PAS domain)"/>
    <property type="match status" value="1"/>
</dbReference>
<feature type="domain" description="PAS" evidence="16">
    <location>
        <begin position="236"/>
        <end position="307"/>
    </location>
</feature>
<dbReference type="Gene3D" id="1.10.287.130">
    <property type="match status" value="1"/>
</dbReference>
<keyword evidence="6 13" id="KW-0812">Transmembrane</keyword>
<dbReference type="Pfam" id="PF00512">
    <property type="entry name" value="HisKA"/>
    <property type="match status" value="1"/>
</dbReference>
<dbReference type="GO" id="GO:0005524">
    <property type="term" value="F:ATP binding"/>
    <property type="evidence" value="ECO:0007669"/>
    <property type="project" value="UniProtKB-KW"/>
</dbReference>
<dbReference type="CDD" id="cd00130">
    <property type="entry name" value="PAS"/>
    <property type="match status" value="1"/>
</dbReference>
<dbReference type="PROSITE" id="PS50109">
    <property type="entry name" value="HIS_KIN"/>
    <property type="match status" value="1"/>
</dbReference>
<keyword evidence="9 13" id="KW-1133">Transmembrane helix</keyword>
<dbReference type="InterPro" id="IPR036641">
    <property type="entry name" value="HPT_dom_sf"/>
</dbReference>
<dbReference type="SUPFAM" id="SSF52172">
    <property type="entry name" value="CheY-like"/>
    <property type="match status" value="1"/>
</dbReference>
<dbReference type="SMART" id="SM00387">
    <property type="entry name" value="HATPase_c"/>
    <property type="match status" value="1"/>
</dbReference>
<dbReference type="PANTHER" id="PTHR45339">
    <property type="entry name" value="HYBRID SIGNAL TRANSDUCTION HISTIDINE KINASE J"/>
    <property type="match status" value="1"/>
</dbReference>
<protein>
    <recommendedName>
        <fullName evidence="3">histidine kinase</fullName>
        <ecNumber evidence="3">2.7.13.3</ecNumber>
    </recommendedName>
</protein>
<evidence type="ECO:0000256" key="1">
    <source>
        <dbReference type="ARBA" id="ARBA00000085"/>
    </source>
</evidence>
<reference evidence="17 18" key="1">
    <citation type="submission" date="2015-09" db="EMBL/GenBank/DDBJ databases">
        <authorList>
            <consortium name="Swine Surveillance"/>
        </authorList>
    </citation>
    <scope>NUCLEOTIDE SEQUENCE [LARGE SCALE GENOMIC DNA]</scope>
    <source>
        <strain evidence="17 18">CECT 7688</strain>
    </source>
</reference>
<evidence type="ECO:0000256" key="5">
    <source>
        <dbReference type="ARBA" id="ARBA00022553"/>
    </source>
</evidence>
<feature type="domain" description="Histidine kinase" evidence="14">
    <location>
        <begin position="383"/>
        <end position="605"/>
    </location>
</feature>
<feature type="modified residue" description="4-aspartylphosphate" evidence="12">
    <location>
        <position position="674"/>
    </location>
</feature>
<dbReference type="CDD" id="cd00082">
    <property type="entry name" value="HisKA"/>
    <property type="match status" value="1"/>
</dbReference>